<dbReference type="RefSeq" id="WP_107683877.1">
    <property type="nucleotide sequence ID" value="NZ_PZKL01000037.1"/>
</dbReference>
<dbReference type="AlphaFoldDB" id="A0A2T4MZI0"/>
<dbReference type="EMBL" id="PZKL01000037">
    <property type="protein sequence ID" value="PTH79995.1"/>
    <property type="molecule type" value="Genomic_DNA"/>
</dbReference>
<dbReference type="InterPro" id="IPR002711">
    <property type="entry name" value="HNH"/>
</dbReference>
<name>A0A2T4MZI0_AERVE</name>
<proteinExistence type="predicted"/>
<evidence type="ECO:0000313" key="2">
    <source>
        <dbReference type="EMBL" id="PTH79995.1"/>
    </source>
</evidence>
<reference evidence="2 3" key="1">
    <citation type="submission" date="2018-03" db="EMBL/GenBank/DDBJ databases">
        <title>Aeromonas veronii whole genome sequencing and analysis.</title>
        <authorList>
            <person name="Xie H."/>
            <person name="Liu T."/>
            <person name="Wang K."/>
        </authorList>
    </citation>
    <scope>NUCLEOTIDE SEQUENCE [LARGE SCALE GENOMIC DNA]</scope>
    <source>
        <strain evidence="2 3">XH.VA.1</strain>
    </source>
</reference>
<dbReference type="InterPro" id="IPR003615">
    <property type="entry name" value="HNH_nuc"/>
</dbReference>
<dbReference type="Pfam" id="PF01844">
    <property type="entry name" value="HNH"/>
    <property type="match status" value="1"/>
</dbReference>
<protein>
    <recommendedName>
        <fullName evidence="1">HNH nuclease domain-containing protein</fullName>
    </recommendedName>
</protein>
<sequence>MNNKNKKSTRKIRMSKALEGRLLSSVRQGRRETIFKIIGKKNNDIVPCYVCGEHVKKEQATLEHIIPLSLGGTDDMDNLWISHEKCNRRRGNNLKYPCFGAPPELRISSDRKKHHEDLLEDLH</sequence>
<organism evidence="2 3">
    <name type="scientific">Aeromonas veronii</name>
    <dbReference type="NCBI Taxonomy" id="654"/>
    <lineage>
        <taxon>Bacteria</taxon>
        <taxon>Pseudomonadati</taxon>
        <taxon>Pseudomonadota</taxon>
        <taxon>Gammaproteobacteria</taxon>
        <taxon>Aeromonadales</taxon>
        <taxon>Aeromonadaceae</taxon>
        <taxon>Aeromonas</taxon>
    </lineage>
</organism>
<dbReference type="Gene3D" id="1.10.30.50">
    <property type="match status" value="1"/>
</dbReference>
<gene>
    <name evidence="2" type="ORF">DAA48_15635</name>
</gene>
<feature type="domain" description="HNH nuclease" evidence="1">
    <location>
        <begin position="40"/>
        <end position="88"/>
    </location>
</feature>
<evidence type="ECO:0000259" key="1">
    <source>
        <dbReference type="SMART" id="SM00507"/>
    </source>
</evidence>
<comment type="caution">
    <text evidence="2">The sequence shown here is derived from an EMBL/GenBank/DDBJ whole genome shotgun (WGS) entry which is preliminary data.</text>
</comment>
<dbReference type="SMART" id="SM00507">
    <property type="entry name" value="HNHc"/>
    <property type="match status" value="1"/>
</dbReference>
<dbReference type="Proteomes" id="UP000241986">
    <property type="component" value="Unassembled WGS sequence"/>
</dbReference>
<accession>A0A2T4MZI0</accession>
<evidence type="ECO:0000313" key="3">
    <source>
        <dbReference type="Proteomes" id="UP000241986"/>
    </source>
</evidence>
<dbReference type="CDD" id="cd00085">
    <property type="entry name" value="HNHc"/>
    <property type="match status" value="1"/>
</dbReference>